<evidence type="ECO:0000313" key="2">
    <source>
        <dbReference type="Proteomes" id="UP000193648"/>
    </source>
</evidence>
<name>A0A1Y2H3F3_9FUNG</name>
<keyword evidence="2" id="KW-1185">Reference proteome</keyword>
<dbReference type="EMBL" id="MCFF01000001">
    <property type="protein sequence ID" value="ORZ29077.1"/>
    <property type="molecule type" value="Genomic_DNA"/>
</dbReference>
<sequence>MYKDFILLSSPFHFKMEPHPLHIPEIIEMLASSLTRKDLVICLTVSKTFHDTLIRLVWRSIDIKSHRLQQRKRLPAGEVLQRHKHLIGELQFSGYFPKEFMSLRGCKSLRIVRYLVRGRSTLDIKRLRSFVDLVRAHKNTIQEVEYEWDIGESSELSDQDLWGVLVMCPNLNILTIHNKQIRGEDIDAFFRVCKKLRCLVLRTIIFLQPPTDLLDQDNDVLLSRIRTLELSNVIVVDPHPHSSMYYLGMLIRKCPNIRTLTYETDCLQSIHSQEQMSHDFIKAAFLQDPWTLPHLQNLILRRVPFSDIEMAAVLRRMTQLKRLQAPYCEFGPLCLQELLRDRGLQDSKDLNDEGTKEPRRFCDMLEVLEFNQYAVESRGMTQAILSSCPQLTSLYASKITMTEIIDGAEWVSTELTELIIDLEYDLDTQEREGVKAERETEEALAQQRMVYNQLGKLKRLKTLYLTGSGDDGKRTVDLRLIAGLDKMAGLKNLRHVEFRGDFHQQIQAEDARWIVNNWPMLEYLNGNMNKDPSRLHLLSEIFDANEILYDISSSPFHVGF</sequence>
<dbReference type="OrthoDB" id="2317866at2759"/>
<dbReference type="RefSeq" id="XP_021886750.1">
    <property type="nucleotide sequence ID" value="XM_022019377.1"/>
</dbReference>
<dbReference type="Gene3D" id="3.80.10.10">
    <property type="entry name" value="Ribonuclease Inhibitor"/>
    <property type="match status" value="1"/>
</dbReference>
<dbReference type="GeneID" id="33561222"/>
<organism evidence="1 2">
    <name type="scientific">Lobosporangium transversale</name>
    <dbReference type="NCBI Taxonomy" id="64571"/>
    <lineage>
        <taxon>Eukaryota</taxon>
        <taxon>Fungi</taxon>
        <taxon>Fungi incertae sedis</taxon>
        <taxon>Mucoromycota</taxon>
        <taxon>Mortierellomycotina</taxon>
        <taxon>Mortierellomycetes</taxon>
        <taxon>Mortierellales</taxon>
        <taxon>Mortierellaceae</taxon>
        <taxon>Lobosporangium</taxon>
    </lineage>
</organism>
<dbReference type="AlphaFoldDB" id="A0A1Y2H3F3"/>
<dbReference type="InParanoid" id="A0A1Y2H3F3"/>
<dbReference type="InterPro" id="IPR032675">
    <property type="entry name" value="LRR_dom_sf"/>
</dbReference>
<evidence type="ECO:0000313" key="1">
    <source>
        <dbReference type="EMBL" id="ORZ29077.1"/>
    </source>
</evidence>
<comment type="caution">
    <text evidence="1">The sequence shown here is derived from an EMBL/GenBank/DDBJ whole genome shotgun (WGS) entry which is preliminary data.</text>
</comment>
<dbReference type="SUPFAM" id="SSF52047">
    <property type="entry name" value="RNI-like"/>
    <property type="match status" value="1"/>
</dbReference>
<gene>
    <name evidence="1" type="ORF">BCR41DRAFT_10994</name>
</gene>
<protein>
    <recommendedName>
        <fullName evidence="3">F-box domain-containing protein</fullName>
    </recommendedName>
</protein>
<evidence type="ECO:0008006" key="3">
    <source>
        <dbReference type="Google" id="ProtNLM"/>
    </source>
</evidence>
<accession>A0A1Y2H3F3</accession>
<proteinExistence type="predicted"/>
<reference evidence="1 2" key="1">
    <citation type="submission" date="2016-07" db="EMBL/GenBank/DDBJ databases">
        <title>Pervasive Adenine N6-methylation of Active Genes in Fungi.</title>
        <authorList>
            <consortium name="DOE Joint Genome Institute"/>
            <person name="Mondo S.J."/>
            <person name="Dannebaum R.O."/>
            <person name="Kuo R.C."/>
            <person name="Labutti K."/>
            <person name="Haridas S."/>
            <person name="Kuo A."/>
            <person name="Salamov A."/>
            <person name="Ahrendt S.R."/>
            <person name="Lipzen A."/>
            <person name="Sullivan W."/>
            <person name="Andreopoulos W.B."/>
            <person name="Clum A."/>
            <person name="Lindquist E."/>
            <person name="Daum C."/>
            <person name="Ramamoorthy G.K."/>
            <person name="Gryganskyi A."/>
            <person name="Culley D."/>
            <person name="Magnuson J.K."/>
            <person name="James T.Y."/>
            <person name="O'Malley M.A."/>
            <person name="Stajich J.E."/>
            <person name="Spatafora J.W."/>
            <person name="Visel A."/>
            <person name="Grigoriev I.V."/>
        </authorList>
    </citation>
    <scope>NUCLEOTIDE SEQUENCE [LARGE SCALE GENOMIC DNA]</scope>
    <source>
        <strain evidence="1 2">NRRL 3116</strain>
    </source>
</reference>
<dbReference type="Proteomes" id="UP000193648">
    <property type="component" value="Unassembled WGS sequence"/>
</dbReference>